<organism evidence="1 2">
    <name type="scientific">Desulfonema limicola</name>
    <dbReference type="NCBI Taxonomy" id="45656"/>
    <lineage>
        <taxon>Bacteria</taxon>
        <taxon>Pseudomonadati</taxon>
        <taxon>Thermodesulfobacteriota</taxon>
        <taxon>Desulfobacteria</taxon>
        <taxon>Desulfobacterales</taxon>
        <taxon>Desulfococcaceae</taxon>
        <taxon>Desulfonema</taxon>
    </lineage>
</organism>
<gene>
    <name evidence="1" type="ORF">dnl_41220</name>
</gene>
<dbReference type="EMBL" id="CP061799">
    <property type="protein sequence ID" value="QTA81773.1"/>
    <property type="molecule type" value="Genomic_DNA"/>
</dbReference>
<evidence type="ECO:0000313" key="2">
    <source>
        <dbReference type="Proteomes" id="UP000663720"/>
    </source>
</evidence>
<proteinExistence type="predicted"/>
<dbReference type="Proteomes" id="UP000663720">
    <property type="component" value="Chromosome"/>
</dbReference>
<keyword evidence="2" id="KW-1185">Reference proteome</keyword>
<evidence type="ECO:0000313" key="1">
    <source>
        <dbReference type="EMBL" id="QTA81773.1"/>
    </source>
</evidence>
<accession>A0A975BAE9</accession>
<reference evidence="1" key="1">
    <citation type="journal article" date="2021" name="Microb. Physiol.">
        <title>Proteogenomic Insights into the Physiology of Marine, Sulfate-Reducing, Filamentous Desulfonema limicola and Desulfonema magnum.</title>
        <authorList>
            <person name="Schnaars V."/>
            <person name="Wohlbrand L."/>
            <person name="Scheve S."/>
            <person name="Hinrichs C."/>
            <person name="Reinhardt R."/>
            <person name="Rabus R."/>
        </authorList>
    </citation>
    <scope>NUCLEOTIDE SEQUENCE</scope>
    <source>
        <strain evidence="1">5ac10</strain>
    </source>
</reference>
<dbReference type="AlphaFoldDB" id="A0A975BAE9"/>
<protein>
    <submittedName>
        <fullName evidence="1">Uncharacterized protein</fullName>
    </submittedName>
</protein>
<name>A0A975BAE9_9BACT</name>
<sequence length="65" mass="7084">MAGRAVKQDSEYAPEVKGVKTAKLHRFSILGYSEYAPEVKGVKTGWKTLDWPDPGFRVCPGSEGG</sequence>
<dbReference type="KEGG" id="dli:dnl_41220"/>